<dbReference type="AlphaFoldDB" id="A0A0A9AZ44"/>
<dbReference type="EMBL" id="GBRH01241489">
    <property type="protein sequence ID" value="JAD56406.1"/>
    <property type="molecule type" value="Transcribed_RNA"/>
</dbReference>
<name>A0A0A9AZ44_ARUDO</name>
<proteinExistence type="predicted"/>
<organism evidence="1">
    <name type="scientific">Arundo donax</name>
    <name type="common">Giant reed</name>
    <name type="synonym">Donax arundinaceus</name>
    <dbReference type="NCBI Taxonomy" id="35708"/>
    <lineage>
        <taxon>Eukaryota</taxon>
        <taxon>Viridiplantae</taxon>
        <taxon>Streptophyta</taxon>
        <taxon>Embryophyta</taxon>
        <taxon>Tracheophyta</taxon>
        <taxon>Spermatophyta</taxon>
        <taxon>Magnoliopsida</taxon>
        <taxon>Liliopsida</taxon>
        <taxon>Poales</taxon>
        <taxon>Poaceae</taxon>
        <taxon>PACMAD clade</taxon>
        <taxon>Arundinoideae</taxon>
        <taxon>Arundineae</taxon>
        <taxon>Arundo</taxon>
    </lineage>
</organism>
<reference evidence="1" key="1">
    <citation type="submission" date="2014-09" db="EMBL/GenBank/DDBJ databases">
        <authorList>
            <person name="Magalhaes I.L.F."/>
            <person name="Oliveira U."/>
            <person name="Santos F.R."/>
            <person name="Vidigal T.H.D.A."/>
            <person name="Brescovit A.D."/>
            <person name="Santos A.J."/>
        </authorList>
    </citation>
    <scope>NUCLEOTIDE SEQUENCE</scope>
    <source>
        <tissue evidence="1">Shoot tissue taken approximately 20 cm above the soil surface</tissue>
    </source>
</reference>
<protein>
    <submittedName>
        <fullName evidence="1">Uncharacterized protein</fullName>
    </submittedName>
</protein>
<sequence>MAFWLPSITTSGHHGTKAEHASNCIDICARPSSLTMLLRRNHG</sequence>
<accession>A0A0A9AZ44</accession>
<reference evidence="1" key="2">
    <citation type="journal article" date="2015" name="Data Brief">
        <title>Shoot transcriptome of the giant reed, Arundo donax.</title>
        <authorList>
            <person name="Barrero R.A."/>
            <person name="Guerrero F.D."/>
            <person name="Moolhuijzen P."/>
            <person name="Goolsby J.A."/>
            <person name="Tidwell J."/>
            <person name="Bellgard S.E."/>
            <person name="Bellgard M.I."/>
        </authorList>
    </citation>
    <scope>NUCLEOTIDE SEQUENCE</scope>
    <source>
        <tissue evidence="1">Shoot tissue taken approximately 20 cm above the soil surface</tissue>
    </source>
</reference>
<evidence type="ECO:0000313" key="1">
    <source>
        <dbReference type="EMBL" id="JAD56406.1"/>
    </source>
</evidence>